<dbReference type="FunFam" id="3.90.550.10:FF:000003">
    <property type="entry name" value="2-C-methyl-D-erythritol 4-phosphate cytidylyltransferase"/>
    <property type="match status" value="1"/>
</dbReference>
<dbReference type="InterPro" id="IPR026596">
    <property type="entry name" value="IspD/F"/>
</dbReference>
<gene>
    <name evidence="11" type="ORF">MNBD_ALPHA12-502</name>
</gene>
<dbReference type="Gene3D" id="3.30.1330.50">
    <property type="entry name" value="2-C-methyl-D-erythritol 2,4-cyclodiphosphate synthase"/>
    <property type="match status" value="1"/>
</dbReference>
<evidence type="ECO:0000313" key="11">
    <source>
        <dbReference type="EMBL" id="VAW15608.1"/>
    </source>
</evidence>
<organism evidence="11">
    <name type="scientific">hydrothermal vent metagenome</name>
    <dbReference type="NCBI Taxonomy" id="652676"/>
    <lineage>
        <taxon>unclassified sequences</taxon>
        <taxon>metagenomes</taxon>
        <taxon>ecological metagenomes</taxon>
    </lineage>
</organism>
<comment type="pathway">
    <text evidence="1">Isoprenoid biosynthesis; isopentenyl diphosphate biosynthesis via DXP pathway; isopentenyl diphosphate from 1-deoxy-D-xylulose 5-phosphate: step 2/6.</text>
</comment>
<dbReference type="PROSITE" id="PS01295">
    <property type="entry name" value="ISPD"/>
    <property type="match status" value="1"/>
</dbReference>
<dbReference type="InterPro" id="IPR018294">
    <property type="entry name" value="ISPD_synthase_CS"/>
</dbReference>
<dbReference type="NCBIfam" id="NF006899">
    <property type="entry name" value="PRK09382.1"/>
    <property type="match status" value="1"/>
</dbReference>
<proteinExistence type="inferred from homology"/>
<keyword evidence="8" id="KW-0456">Lyase</keyword>
<dbReference type="PANTHER" id="PTHR43181">
    <property type="entry name" value="2-C-METHYL-D-ERYTHRITOL 2,4-CYCLODIPHOSPHATE SYNTHASE, CHLOROPLASTIC"/>
    <property type="match status" value="1"/>
</dbReference>
<evidence type="ECO:0000256" key="7">
    <source>
        <dbReference type="ARBA" id="ARBA00023229"/>
    </source>
</evidence>
<reference evidence="11" key="1">
    <citation type="submission" date="2018-06" db="EMBL/GenBank/DDBJ databases">
        <authorList>
            <person name="Zhirakovskaya E."/>
        </authorList>
    </citation>
    <scope>NUCLEOTIDE SEQUENCE</scope>
</reference>
<feature type="domain" description="2-C-methyl-D-erythritol 2,4-cyclodiphosphate synthase" evidence="10">
    <location>
        <begin position="240"/>
        <end position="392"/>
    </location>
</feature>
<dbReference type="InterPro" id="IPR003526">
    <property type="entry name" value="MECDP_synthase"/>
</dbReference>
<dbReference type="UniPathway" id="UPA00056">
    <property type="reaction ID" value="UER00093"/>
</dbReference>
<comment type="similarity">
    <text evidence="2">Belongs to the IspD/TarI cytidylyltransferase family. IspD subfamily.</text>
</comment>
<evidence type="ECO:0000256" key="3">
    <source>
        <dbReference type="ARBA" id="ARBA00012526"/>
    </source>
</evidence>
<keyword evidence="4 11" id="KW-0808">Transferase</keyword>
<dbReference type="SUPFAM" id="SSF69765">
    <property type="entry name" value="IpsF-like"/>
    <property type="match status" value="1"/>
</dbReference>
<dbReference type="GO" id="GO:0019288">
    <property type="term" value="P:isopentenyl diphosphate biosynthetic process, methylerythritol 4-phosphate pathway"/>
    <property type="evidence" value="ECO:0007669"/>
    <property type="project" value="UniProtKB-UniPathway"/>
</dbReference>
<keyword evidence="5 11" id="KW-0548">Nucleotidyltransferase</keyword>
<dbReference type="InterPro" id="IPR029044">
    <property type="entry name" value="Nucleotide-diphossugar_trans"/>
</dbReference>
<evidence type="ECO:0000259" key="10">
    <source>
        <dbReference type="Pfam" id="PF02542"/>
    </source>
</evidence>
<dbReference type="Pfam" id="PF01128">
    <property type="entry name" value="IspD"/>
    <property type="match status" value="1"/>
</dbReference>
<dbReference type="SUPFAM" id="SSF53448">
    <property type="entry name" value="Nucleotide-diphospho-sugar transferases"/>
    <property type="match status" value="1"/>
</dbReference>
<evidence type="ECO:0000256" key="4">
    <source>
        <dbReference type="ARBA" id="ARBA00022679"/>
    </source>
</evidence>
<keyword evidence="7" id="KW-0414">Isoprene biosynthesis</keyword>
<evidence type="ECO:0000256" key="6">
    <source>
        <dbReference type="ARBA" id="ARBA00022723"/>
    </source>
</evidence>
<accession>A0A3B0TC34</accession>
<evidence type="ECO:0000256" key="8">
    <source>
        <dbReference type="ARBA" id="ARBA00023239"/>
    </source>
</evidence>
<keyword evidence="6" id="KW-0479">Metal-binding</keyword>
<protein>
    <recommendedName>
        <fullName evidence="3">2-C-methyl-D-erythritol 4-phosphate cytidylyltransferase</fullName>
        <ecNumber evidence="3">2.7.7.60</ecNumber>
    </recommendedName>
</protein>
<dbReference type="HAMAP" id="MF_01520">
    <property type="entry name" value="IspDF"/>
    <property type="match status" value="1"/>
</dbReference>
<dbReference type="GO" id="GO:0016114">
    <property type="term" value="P:terpenoid biosynthetic process"/>
    <property type="evidence" value="ECO:0007669"/>
    <property type="project" value="InterPro"/>
</dbReference>
<dbReference type="PANTHER" id="PTHR43181:SF1">
    <property type="entry name" value="2-C-METHYL-D-ERYTHRITOL 2,4-CYCLODIPHOSPHATE SYNTHASE, CHLOROPLASTIC"/>
    <property type="match status" value="1"/>
</dbReference>
<dbReference type="GO" id="GO:0050518">
    <property type="term" value="F:2-C-methyl-D-erythritol 4-phosphate cytidylyltransferase activity"/>
    <property type="evidence" value="ECO:0007669"/>
    <property type="project" value="UniProtKB-EC"/>
</dbReference>
<dbReference type="InterPro" id="IPR001228">
    <property type="entry name" value="IspD"/>
</dbReference>
<dbReference type="GO" id="GO:0046872">
    <property type="term" value="F:metal ion binding"/>
    <property type="evidence" value="ECO:0007669"/>
    <property type="project" value="UniProtKB-KW"/>
</dbReference>
<dbReference type="EC" id="2.7.7.60" evidence="3"/>
<name>A0A3B0TC34_9ZZZZ</name>
<dbReference type="Gene3D" id="3.90.550.10">
    <property type="entry name" value="Spore Coat Polysaccharide Biosynthesis Protein SpsA, Chain A"/>
    <property type="match status" value="1"/>
</dbReference>
<dbReference type="NCBIfam" id="TIGR00151">
    <property type="entry name" value="ispF"/>
    <property type="match status" value="1"/>
</dbReference>
<dbReference type="InterPro" id="IPR036571">
    <property type="entry name" value="MECDP_synthase_sf"/>
</dbReference>
<dbReference type="CDD" id="cd00554">
    <property type="entry name" value="MECDP_synthase"/>
    <property type="match status" value="1"/>
</dbReference>
<evidence type="ECO:0000256" key="9">
    <source>
        <dbReference type="ARBA" id="ARBA00023268"/>
    </source>
</evidence>
<keyword evidence="9" id="KW-0511">Multifunctional enzyme</keyword>
<dbReference type="HAMAP" id="MF_00108">
    <property type="entry name" value="IspD"/>
    <property type="match status" value="1"/>
</dbReference>
<sequence>MKNQTKIAVIMVAGGGGSRARGHTGDMAKQYYMLGGKPVLAHALDQFLKMDLIDLVLPVIGAGHKELYDSLQLASAKLLPAIIGGNTRQKSSMAGLVALKEHQPDYVLIHDAARPFVEREVVVRVCQALTKHQGAVPVLPVSDTIKRSSDGINIETTENRAHLWAAQTPQGFVFNDLVAAYEKAQDEDLLDFSDDAGLAQWAEMDVVMVAGHQQTFKITNARDFERAEFFLRGEGQMETRVGTGIDIHQFETGDNVRLGGVDFAHTAKLKGHSDADAALHVLTDAILGALAEGDIGTHFPPGDPKWKDASSEVFLSFAASRVKARGGRIINLDLTIVCEKPKIGPKASEVQHNIARICALSPLRVSVKATTSEKMGFIGRSEGLMTLSTATIEVPRGED</sequence>
<dbReference type="HAMAP" id="MF_00107">
    <property type="entry name" value="IspF"/>
    <property type="match status" value="1"/>
</dbReference>
<dbReference type="AlphaFoldDB" id="A0A3B0TC34"/>
<evidence type="ECO:0000256" key="2">
    <source>
        <dbReference type="ARBA" id="ARBA00009789"/>
    </source>
</evidence>
<dbReference type="GO" id="GO:0008685">
    <property type="term" value="F:2-C-methyl-D-erythritol 2,4-cyclodiphosphate synthase activity"/>
    <property type="evidence" value="ECO:0007669"/>
    <property type="project" value="InterPro"/>
</dbReference>
<dbReference type="NCBIfam" id="TIGR00453">
    <property type="entry name" value="ispD"/>
    <property type="match status" value="1"/>
</dbReference>
<dbReference type="InterPro" id="IPR034683">
    <property type="entry name" value="IspD/TarI"/>
</dbReference>
<evidence type="ECO:0000256" key="1">
    <source>
        <dbReference type="ARBA" id="ARBA00004787"/>
    </source>
</evidence>
<dbReference type="EMBL" id="UOEO01000036">
    <property type="protein sequence ID" value="VAW15608.1"/>
    <property type="molecule type" value="Genomic_DNA"/>
</dbReference>
<evidence type="ECO:0000256" key="5">
    <source>
        <dbReference type="ARBA" id="ARBA00022695"/>
    </source>
</evidence>
<dbReference type="Pfam" id="PF02542">
    <property type="entry name" value="YgbB"/>
    <property type="match status" value="1"/>
</dbReference>
<dbReference type="CDD" id="cd02516">
    <property type="entry name" value="CDP-ME_synthetase"/>
    <property type="match status" value="1"/>
</dbReference>